<dbReference type="NCBIfam" id="NF040570">
    <property type="entry name" value="guided_TnpB"/>
    <property type="match status" value="1"/>
</dbReference>
<evidence type="ECO:0000259" key="6">
    <source>
        <dbReference type="Pfam" id="PF01385"/>
    </source>
</evidence>
<dbReference type="InterPro" id="IPR051399">
    <property type="entry name" value="RNA-guided_DNA_endo/Transpos"/>
</dbReference>
<accession>A0ABR8GXH3</accession>
<dbReference type="InterPro" id="IPR001959">
    <property type="entry name" value="Transposase"/>
</dbReference>
<comment type="similarity">
    <text evidence="1">In the C-terminal section; belongs to the transposase 35 family.</text>
</comment>
<dbReference type="EMBL" id="JACJTA010000077">
    <property type="protein sequence ID" value="MBD2607912.1"/>
    <property type="molecule type" value="Genomic_DNA"/>
</dbReference>
<dbReference type="PANTHER" id="PTHR30405:SF11">
    <property type="entry name" value="RNA-GUIDED DNA ENDONUCLEASE RV2885C-RELATED"/>
    <property type="match status" value="1"/>
</dbReference>
<proteinExistence type="inferred from homology"/>
<keyword evidence="4" id="KW-0238">DNA-binding</keyword>
<sequence>MQTISVKCKIQVPVELRSEIDRTLQGFADACNQILEEARRSKCWNTTKLHHLVYKPVRASTGIKANHVCQAIRRVIGNAKAVKQIHKFRPTSLSLDARTFQYLEELQTVGVTLMCGRKKFKLLIGNYQLALLKGQSPTAATLNKTKHGNYYINICVDLPTSPTGKTPKVIGVDLGRRNIATTSNGDSWSGEQIQSVRDRYSKVRSNVQSKRTRSSRKLLRRLSGREQRFQKWLNHNISKQLVQDALASNSALAFEDLINIRQSLNQQRRSKTERRRTNNWAFYQLRIFVDYKANIAGVRVVFVPPAYTSQTCSRCHHVHPIKGKSYRSNKSFKCGHCGFEHDADINAALNIAALGVSVNNPEVPGIACLLEGQLSLFPTGGEIWDKAYSAFGTPNRCR</sequence>
<comment type="caution">
    <text evidence="8">The sequence shown here is derived from an EMBL/GenBank/DDBJ whole genome shotgun (WGS) entry which is preliminary data.</text>
</comment>
<comment type="similarity">
    <text evidence="2">In the N-terminal section; belongs to the transposase 2 family.</text>
</comment>
<evidence type="ECO:0000313" key="9">
    <source>
        <dbReference type="Proteomes" id="UP000660380"/>
    </source>
</evidence>
<evidence type="ECO:0000256" key="2">
    <source>
        <dbReference type="ARBA" id="ARBA00011044"/>
    </source>
</evidence>
<feature type="domain" description="Cas12f1-like TNB" evidence="7">
    <location>
        <begin position="282"/>
        <end position="351"/>
    </location>
</feature>
<evidence type="ECO:0000256" key="4">
    <source>
        <dbReference type="ARBA" id="ARBA00023125"/>
    </source>
</evidence>
<evidence type="ECO:0000313" key="8">
    <source>
        <dbReference type="EMBL" id="MBD2607912.1"/>
    </source>
</evidence>
<dbReference type="Proteomes" id="UP000660380">
    <property type="component" value="Unassembled WGS sequence"/>
</dbReference>
<reference evidence="8 9" key="1">
    <citation type="journal article" date="2020" name="ISME J.">
        <title>Comparative genomics reveals insights into cyanobacterial evolution and habitat adaptation.</title>
        <authorList>
            <person name="Chen M.Y."/>
            <person name="Teng W.K."/>
            <person name="Zhao L."/>
            <person name="Hu C.X."/>
            <person name="Zhou Y.K."/>
            <person name="Han B.P."/>
            <person name="Song L.R."/>
            <person name="Shu W.S."/>
        </authorList>
    </citation>
    <scope>NUCLEOTIDE SEQUENCE [LARGE SCALE GENOMIC DNA]</scope>
    <source>
        <strain evidence="8 9">FACHB-248</strain>
    </source>
</reference>
<dbReference type="PANTHER" id="PTHR30405">
    <property type="entry name" value="TRANSPOSASE"/>
    <property type="match status" value="1"/>
</dbReference>
<name>A0ABR8GXH3_9CYAN</name>
<dbReference type="Pfam" id="PF01385">
    <property type="entry name" value="OrfB_IS605"/>
    <property type="match status" value="1"/>
</dbReference>
<dbReference type="NCBIfam" id="TIGR01766">
    <property type="entry name" value="IS200/IS605 family accessory protein TnpB-like domain"/>
    <property type="match status" value="1"/>
</dbReference>
<dbReference type="InterPro" id="IPR010095">
    <property type="entry name" value="Cas12f1-like_TNB"/>
</dbReference>
<organism evidence="8 9">
    <name type="scientific">Scytonema hofmannii FACHB-248</name>
    <dbReference type="NCBI Taxonomy" id="1842502"/>
    <lineage>
        <taxon>Bacteria</taxon>
        <taxon>Bacillati</taxon>
        <taxon>Cyanobacteriota</taxon>
        <taxon>Cyanophyceae</taxon>
        <taxon>Nostocales</taxon>
        <taxon>Scytonemataceae</taxon>
        <taxon>Scytonema</taxon>
    </lineage>
</organism>
<evidence type="ECO:0000256" key="5">
    <source>
        <dbReference type="ARBA" id="ARBA00023172"/>
    </source>
</evidence>
<keyword evidence="5" id="KW-0233">DNA recombination</keyword>
<evidence type="ECO:0000259" key="7">
    <source>
        <dbReference type="Pfam" id="PF07282"/>
    </source>
</evidence>
<keyword evidence="3" id="KW-0815">Transposition</keyword>
<evidence type="ECO:0000256" key="1">
    <source>
        <dbReference type="ARBA" id="ARBA00008761"/>
    </source>
</evidence>
<dbReference type="Pfam" id="PF07282">
    <property type="entry name" value="Cas12f1-like_TNB"/>
    <property type="match status" value="1"/>
</dbReference>
<evidence type="ECO:0000256" key="3">
    <source>
        <dbReference type="ARBA" id="ARBA00022578"/>
    </source>
</evidence>
<gene>
    <name evidence="8" type="primary">tnpB</name>
    <name evidence="8" type="ORF">H6G81_26190</name>
</gene>
<feature type="domain" description="Probable transposase IS891/IS1136/IS1341" evidence="6">
    <location>
        <begin position="154"/>
        <end position="244"/>
    </location>
</feature>
<protein>
    <submittedName>
        <fullName evidence="8">IS200/IS605 family element transposase accessory protein TnpB</fullName>
    </submittedName>
</protein>
<keyword evidence="9" id="KW-1185">Reference proteome</keyword>